<accession>A0A1C7LX57</accession>
<proteinExistence type="predicted"/>
<protein>
    <submittedName>
        <fullName evidence="1">Uncharacterized protein</fullName>
    </submittedName>
</protein>
<name>A0A1C7LX57_GRIFR</name>
<gene>
    <name evidence="1" type="ORF">A0H81_10887</name>
</gene>
<organism evidence="1 2">
    <name type="scientific">Grifola frondosa</name>
    <name type="common">Maitake</name>
    <name type="synonym">Polyporus frondosus</name>
    <dbReference type="NCBI Taxonomy" id="5627"/>
    <lineage>
        <taxon>Eukaryota</taxon>
        <taxon>Fungi</taxon>
        <taxon>Dikarya</taxon>
        <taxon>Basidiomycota</taxon>
        <taxon>Agaricomycotina</taxon>
        <taxon>Agaricomycetes</taxon>
        <taxon>Polyporales</taxon>
        <taxon>Grifolaceae</taxon>
        <taxon>Grifola</taxon>
    </lineage>
</organism>
<dbReference type="EMBL" id="LUGG01000018">
    <property type="protein sequence ID" value="OBZ69285.1"/>
    <property type="molecule type" value="Genomic_DNA"/>
</dbReference>
<keyword evidence="2" id="KW-1185">Reference proteome</keyword>
<comment type="caution">
    <text evidence="1">The sequence shown here is derived from an EMBL/GenBank/DDBJ whole genome shotgun (WGS) entry which is preliminary data.</text>
</comment>
<sequence length="137" mass="15245">MFYRCGLVEEIISAELSSTSNDAAEDPSCTPLALNFLALLACAATYEESTLSLTLLCATCIEHTRRASFECPACASSPYATDLYCRSSIYGCLYVLQEGSFESPQARYVQFLNHLRGCKIYMAIGARHRGQRERYVQ</sequence>
<dbReference type="Proteomes" id="UP000092993">
    <property type="component" value="Unassembled WGS sequence"/>
</dbReference>
<dbReference type="AlphaFoldDB" id="A0A1C7LX57"/>
<evidence type="ECO:0000313" key="2">
    <source>
        <dbReference type="Proteomes" id="UP000092993"/>
    </source>
</evidence>
<evidence type="ECO:0000313" key="1">
    <source>
        <dbReference type="EMBL" id="OBZ69285.1"/>
    </source>
</evidence>
<reference evidence="1 2" key="1">
    <citation type="submission" date="2016-03" db="EMBL/GenBank/DDBJ databases">
        <title>Whole genome sequencing of Grifola frondosa 9006-11.</title>
        <authorList>
            <person name="Min B."/>
            <person name="Park H."/>
            <person name="Kim J.-G."/>
            <person name="Cho H."/>
            <person name="Oh Y.-L."/>
            <person name="Kong W.-S."/>
            <person name="Choi I.-G."/>
        </authorList>
    </citation>
    <scope>NUCLEOTIDE SEQUENCE [LARGE SCALE GENOMIC DNA]</scope>
    <source>
        <strain evidence="1 2">9006-11</strain>
    </source>
</reference>